<comment type="caution">
    <text evidence="7">The sequence shown here is derived from an EMBL/GenBank/DDBJ whole genome shotgun (WGS) entry which is preliminary data.</text>
</comment>
<feature type="transmembrane region" description="Helical" evidence="6">
    <location>
        <begin position="146"/>
        <end position="164"/>
    </location>
</feature>
<feature type="transmembrane region" description="Helical" evidence="6">
    <location>
        <begin position="249"/>
        <end position="272"/>
    </location>
</feature>
<dbReference type="EMBL" id="MFRE01000005">
    <property type="protein sequence ID" value="OGH95017.1"/>
    <property type="molecule type" value="Genomic_DNA"/>
</dbReference>
<evidence type="ECO:0000256" key="3">
    <source>
        <dbReference type="ARBA" id="ARBA00022692"/>
    </source>
</evidence>
<accession>A0A1F6PFS5</accession>
<evidence type="ECO:0000256" key="4">
    <source>
        <dbReference type="ARBA" id="ARBA00022989"/>
    </source>
</evidence>
<evidence type="ECO:0000256" key="5">
    <source>
        <dbReference type="ARBA" id="ARBA00023136"/>
    </source>
</evidence>
<feature type="transmembrane region" description="Helical" evidence="6">
    <location>
        <begin position="170"/>
        <end position="194"/>
    </location>
</feature>
<keyword evidence="4 6" id="KW-1133">Transmembrane helix</keyword>
<dbReference type="STRING" id="1798709.A2538_05025"/>
<evidence type="ECO:0000256" key="2">
    <source>
        <dbReference type="ARBA" id="ARBA00022475"/>
    </source>
</evidence>
<protein>
    <submittedName>
        <fullName evidence="7">Uncharacterized protein</fullName>
    </submittedName>
</protein>
<feature type="transmembrane region" description="Helical" evidence="6">
    <location>
        <begin position="41"/>
        <end position="64"/>
    </location>
</feature>
<feature type="transmembrane region" description="Helical" evidence="6">
    <location>
        <begin position="416"/>
        <end position="436"/>
    </location>
</feature>
<name>A0A1F6PFS5_9BACT</name>
<dbReference type="PANTHER" id="PTHR30250">
    <property type="entry name" value="PST FAMILY PREDICTED COLANIC ACID TRANSPORTER"/>
    <property type="match status" value="1"/>
</dbReference>
<feature type="transmembrane region" description="Helical" evidence="6">
    <location>
        <begin position="381"/>
        <end position="404"/>
    </location>
</feature>
<reference evidence="7 8" key="1">
    <citation type="journal article" date="2016" name="Nat. Commun.">
        <title>Thousands of microbial genomes shed light on interconnected biogeochemical processes in an aquifer system.</title>
        <authorList>
            <person name="Anantharaman K."/>
            <person name="Brown C.T."/>
            <person name="Hug L.A."/>
            <person name="Sharon I."/>
            <person name="Castelle C.J."/>
            <person name="Probst A.J."/>
            <person name="Thomas B.C."/>
            <person name="Singh A."/>
            <person name="Wilkins M.J."/>
            <person name="Karaoz U."/>
            <person name="Brodie E.L."/>
            <person name="Williams K.H."/>
            <person name="Hubbard S.S."/>
            <person name="Banfield J.F."/>
        </authorList>
    </citation>
    <scope>NUCLEOTIDE SEQUENCE [LARGE SCALE GENOMIC DNA]</scope>
</reference>
<gene>
    <name evidence="7" type="ORF">A2538_05025</name>
</gene>
<dbReference type="InterPro" id="IPR050833">
    <property type="entry name" value="Poly_Biosynth_Transport"/>
</dbReference>
<feature type="transmembrane region" description="Helical" evidence="6">
    <location>
        <begin position="112"/>
        <end position="134"/>
    </location>
</feature>
<feature type="transmembrane region" description="Helical" evidence="6">
    <location>
        <begin position="12"/>
        <end position="35"/>
    </location>
</feature>
<proteinExistence type="predicted"/>
<dbReference type="CDD" id="cd13128">
    <property type="entry name" value="MATE_Wzx_like"/>
    <property type="match status" value="1"/>
</dbReference>
<evidence type="ECO:0000313" key="8">
    <source>
        <dbReference type="Proteomes" id="UP000178254"/>
    </source>
</evidence>
<dbReference type="PANTHER" id="PTHR30250:SF11">
    <property type="entry name" value="O-ANTIGEN TRANSPORTER-RELATED"/>
    <property type="match status" value="1"/>
</dbReference>
<dbReference type="Pfam" id="PF01943">
    <property type="entry name" value="Polysacc_synt"/>
    <property type="match status" value="1"/>
</dbReference>
<dbReference type="GO" id="GO:0005886">
    <property type="term" value="C:plasma membrane"/>
    <property type="evidence" value="ECO:0007669"/>
    <property type="project" value="UniProtKB-SubCell"/>
</dbReference>
<feature type="transmembrane region" description="Helical" evidence="6">
    <location>
        <begin position="206"/>
        <end position="229"/>
    </location>
</feature>
<keyword evidence="2" id="KW-1003">Cell membrane</keyword>
<sequence length="478" mass="53377">MSYTVAQNTYFLTLASIAQKAVSFVYFTVIARLIGVENTGVYFFAIAFTTIFTVVADFGLGPVLTREAARYPDRAERYLNTVFTIKLFFGLGSYVAVVVLVNLLSYPDFTKTLIYLSGITMFFDNLHSAFYSFLRARKNLTFEATGIVGSQLITLIIGSLALYFKLPLYWLILAYTIPSGLNVIYSGLCAHFTYKLSYRLILDRPIVKLFLALAVPFALAGIVSRFYAYSDSLLMSKLLTEKELGYWSVPYKITFAFQFIPSALVAGVYPAMSELFVKDPKRLAELFLRSWRYLLTIILPLSFGLVAVASPVIIKLYRPDYLPSVPVLRTLMISLIFTFLSMLIGATLNATNQQKRQTGLLTMALVINLIMNIFLLPRYGIMGAAVAAVVSNIILCSVGLYLVIKYLSLPLGRLARSAWSVLYPAVLMAVAVYYLLDLLGVYLAIPFGFLLYTGLLFLNGNLNKDILGMLRLKTKVVN</sequence>
<feature type="transmembrane region" description="Helical" evidence="6">
    <location>
        <begin position="358"/>
        <end position="375"/>
    </location>
</feature>
<keyword evidence="3 6" id="KW-0812">Transmembrane</keyword>
<evidence type="ECO:0000256" key="1">
    <source>
        <dbReference type="ARBA" id="ARBA00004651"/>
    </source>
</evidence>
<feature type="transmembrane region" description="Helical" evidence="6">
    <location>
        <begin position="293"/>
        <end position="314"/>
    </location>
</feature>
<feature type="transmembrane region" description="Helical" evidence="6">
    <location>
        <begin position="442"/>
        <end position="462"/>
    </location>
</feature>
<evidence type="ECO:0000313" key="7">
    <source>
        <dbReference type="EMBL" id="OGH95017.1"/>
    </source>
</evidence>
<dbReference type="Proteomes" id="UP000178254">
    <property type="component" value="Unassembled WGS sequence"/>
</dbReference>
<keyword evidence="5 6" id="KW-0472">Membrane</keyword>
<dbReference type="AlphaFoldDB" id="A0A1F6PFS5"/>
<feature type="transmembrane region" description="Helical" evidence="6">
    <location>
        <begin position="326"/>
        <end position="346"/>
    </location>
</feature>
<comment type="subcellular location">
    <subcellularLocation>
        <location evidence="1">Cell membrane</location>
        <topology evidence="1">Multi-pass membrane protein</topology>
    </subcellularLocation>
</comment>
<organism evidence="7 8">
    <name type="scientific">Candidatus Magasanikbacteria bacterium RIFOXYD2_FULL_41_14</name>
    <dbReference type="NCBI Taxonomy" id="1798709"/>
    <lineage>
        <taxon>Bacteria</taxon>
        <taxon>Candidatus Magasanikiibacteriota</taxon>
    </lineage>
</organism>
<evidence type="ECO:0000256" key="6">
    <source>
        <dbReference type="SAM" id="Phobius"/>
    </source>
</evidence>
<feature type="transmembrane region" description="Helical" evidence="6">
    <location>
        <begin position="85"/>
        <end position="106"/>
    </location>
</feature>
<dbReference type="InterPro" id="IPR002797">
    <property type="entry name" value="Polysacc_synth"/>
</dbReference>